<dbReference type="KEGG" id="fmr:Fuma_00476"/>
<gene>
    <name evidence="6" type="ORF">Fuma_00476</name>
</gene>
<dbReference type="GO" id="GO:0006352">
    <property type="term" value="P:DNA-templated transcription initiation"/>
    <property type="evidence" value="ECO:0007669"/>
    <property type="project" value="InterPro"/>
</dbReference>
<comment type="similarity">
    <text evidence="1">Belongs to the sigma-70 factor family. ECF subfamily.</text>
</comment>
<evidence type="ECO:0000256" key="2">
    <source>
        <dbReference type="ARBA" id="ARBA00023015"/>
    </source>
</evidence>
<keyword evidence="3" id="KW-0731">Sigma factor</keyword>
<dbReference type="InterPro" id="IPR013325">
    <property type="entry name" value="RNA_pol_sigma_r2"/>
</dbReference>
<dbReference type="Pfam" id="PF08281">
    <property type="entry name" value="Sigma70_r4_2"/>
    <property type="match status" value="1"/>
</dbReference>
<name>A0A1P8WA20_9PLAN</name>
<proteinExistence type="inferred from homology"/>
<dbReference type="PANTHER" id="PTHR43133:SF51">
    <property type="entry name" value="RNA POLYMERASE SIGMA FACTOR"/>
    <property type="match status" value="1"/>
</dbReference>
<keyword evidence="2" id="KW-0805">Transcription regulation</keyword>
<evidence type="ECO:0000313" key="6">
    <source>
        <dbReference type="EMBL" id="APZ90892.1"/>
    </source>
</evidence>
<evidence type="ECO:0000256" key="1">
    <source>
        <dbReference type="ARBA" id="ARBA00010641"/>
    </source>
</evidence>
<dbReference type="NCBIfam" id="TIGR02937">
    <property type="entry name" value="sigma70-ECF"/>
    <property type="match status" value="1"/>
</dbReference>
<dbReference type="STRING" id="1891926.Fuma_00476"/>
<dbReference type="Gene3D" id="1.10.1740.10">
    <property type="match status" value="1"/>
</dbReference>
<dbReference type="Gene3D" id="1.10.10.10">
    <property type="entry name" value="Winged helix-like DNA-binding domain superfamily/Winged helix DNA-binding domain"/>
    <property type="match status" value="1"/>
</dbReference>
<organism evidence="6 7">
    <name type="scientific">Fuerstiella marisgermanici</name>
    <dbReference type="NCBI Taxonomy" id="1891926"/>
    <lineage>
        <taxon>Bacteria</taxon>
        <taxon>Pseudomonadati</taxon>
        <taxon>Planctomycetota</taxon>
        <taxon>Planctomycetia</taxon>
        <taxon>Planctomycetales</taxon>
        <taxon>Planctomycetaceae</taxon>
        <taxon>Fuerstiella</taxon>
    </lineage>
</organism>
<keyword evidence="7" id="KW-1185">Reference proteome</keyword>
<evidence type="ECO:0000256" key="3">
    <source>
        <dbReference type="ARBA" id="ARBA00023082"/>
    </source>
</evidence>
<keyword evidence="4" id="KW-0804">Transcription</keyword>
<feature type="domain" description="RNA polymerase sigma factor 70 region 4 type 2" evidence="5">
    <location>
        <begin position="99"/>
        <end position="150"/>
    </location>
</feature>
<dbReference type="InterPro" id="IPR013324">
    <property type="entry name" value="RNA_pol_sigma_r3/r4-like"/>
</dbReference>
<evidence type="ECO:0000313" key="7">
    <source>
        <dbReference type="Proteomes" id="UP000187735"/>
    </source>
</evidence>
<dbReference type="InterPro" id="IPR039425">
    <property type="entry name" value="RNA_pol_sigma-70-like"/>
</dbReference>
<accession>A0A1P8WA20</accession>
<dbReference type="SUPFAM" id="SSF88946">
    <property type="entry name" value="Sigma2 domain of RNA polymerase sigma factors"/>
    <property type="match status" value="1"/>
</dbReference>
<evidence type="ECO:0000259" key="5">
    <source>
        <dbReference type="Pfam" id="PF08281"/>
    </source>
</evidence>
<dbReference type="Proteomes" id="UP000187735">
    <property type="component" value="Chromosome"/>
</dbReference>
<dbReference type="InterPro" id="IPR013249">
    <property type="entry name" value="RNA_pol_sigma70_r4_t2"/>
</dbReference>
<reference evidence="6 7" key="1">
    <citation type="journal article" date="2016" name="Front. Microbiol.">
        <title>Fuerstia marisgermanicae gen. nov., sp. nov., an Unusual Member of the Phylum Planctomycetes from the German Wadden Sea.</title>
        <authorList>
            <person name="Kohn T."/>
            <person name="Heuer A."/>
            <person name="Jogler M."/>
            <person name="Vollmers J."/>
            <person name="Boedeker C."/>
            <person name="Bunk B."/>
            <person name="Rast P."/>
            <person name="Borchert D."/>
            <person name="Glockner I."/>
            <person name="Freese H.M."/>
            <person name="Klenk H.P."/>
            <person name="Overmann J."/>
            <person name="Kaster A.K."/>
            <person name="Rohde M."/>
            <person name="Wiegand S."/>
            <person name="Jogler C."/>
        </authorList>
    </citation>
    <scope>NUCLEOTIDE SEQUENCE [LARGE SCALE GENOMIC DNA]</scope>
    <source>
        <strain evidence="6 7">NH11</strain>
    </source>
</reference>
<dbReference type="EMBL" id="CP017641">
    <property type="protein sequence ID" value="APZ90892.1"/>
    <property type="molecule type" value="Genomic_DNA"/>
</dbReference>
<sequence length="164" mass="18497">MLRARFDESDIVQLTCMEAHRALPEFRGKTASELLAWLNTILRRTIWRLDNEHTAQQRDVAREFIPTANEESLSFIWNTLPAHGKGPASRLIMGEAALAVAAALDKLPDDYRAVLEMRFLDSMKLKEIANQKQTTVGAVAGNLRRGLEMLQQLLPPDMAQELQS</sequence>
<dbReference type="SUPFAM" id="SSF88659">
    <property type="entry name" value="Sigma3 and sigma4 domains of RNA polymerase sigma factors"/>
    <property type="match status" value="1"/>
</dbReference>
<dbReference type="PANTHER" id="PTHR43133">
    <property type="entry name" value="RNA POLYMERASE ECF-TYPE SIGMA FACTO"/>
    <property type="match status" value="1"/>
</dbReference>
<dbReference type="AlphaFoldDB" id="A0A1P8WA20"/>
<dbReference type="GO" id="GO:0003677">
    <property type="term" value="F:DNA binding"/>
    <property type="evidence" value="ECO:0007669"/>
    <property type="project" value="InterPro"/>
</dbReference>
<dbReference type="InterPro" id="IPR036388">
    <property type="entry name" value="WH-like_DNA-bd_sf"/>
</dbReference>
<protein>
    <submittedName>
        <fullName evidence="6">RNA polymerase sigma factor</fullName>
    </submittedName>
</protein>
<dbReference type="InterPro" id="IPR014284">
    <property type="entry name" value="RNA_pol_sigma-70_dom"/>
</dbReference>
<evidence type="ECO:0000256" key="4">
    <source>
        <dbReference type="ARBA" id="ARBA00023163"/>
    </source>
</evidence>
<dbReference type="GO" id="GO:0016987">
    <property type="term" value="F:sigma factor activity"/>
    <property type="evidence" value="ECO:0007669"/>
    <property type="project" value="UniProtKB-KW"/>
</dbReference>